<dbReference type="Pfam" id="PF12859">
    <property type="entry name" value="ANAPC1"/>
    <property type="match status" value="2"/>
</dbReference>
<dbReference type="InterPro" id="IPR024990">
    <property type="entry name" value="Apc1"/>
</dbReference>
<gene>
    <name evidence="10" type="ORF">GSI_03970</name>
</gene>
<evidence type="ECO:0000259" key="7">
    <source>
        <dbReference type="Pfam" id="PF12859"/>
    </source>
</evidence>
<dbReference type="PANTHER" id="PTHR12827">
    <property type="entry name" value="MEIOTIC CHECKPOINT REGULATOR TSG24 FAMILY MEMBER"/>
    <property type="match status" value="1"/>
</dbReference>
<feature type="domain" description="Anaphase-promoting complex subunit 1 N-terminal" evidence="7">
    <location>
        <begin position="226"/>
        <end position="350"/>
    </location>
</feature>
<protein>
    <submittedName>
        <fullName evidence="10">Uncharacterized protein</fullName>
    </submittedName>
</protein>
<feature type="domain" description="Anaphase-promoting complex subunit 1 beta-sandwich" evidence="9">
    <location>
        <begin position="1554"/>
        <end position="1636"/>
    </location>
</feature>
<feature type="compositionally biased region" description="Polar residues" evidence="6">
    <location>
        <begin position="335"/>
        <end position="350"/>
    </location>
</feature>
<evidence type="ECO:0000313" key="11">
    <source>
        <dbReference type="Proteomes" id="UP000230002"/>
    </source>
</evidence>
<dbReference type="InterPro" id="IPR048971">
    <property type="entry name" value="Apc1_3rd"/>
</dbReference>
<dbReference type="InterPro" id="IPR049255">
    <property type="entry name" value="Apc1_N"/>
</dbReference>
<dbReference type="GO" id="GO:0070979">
    <property type="term" value="P:protein K11-linked ubiquitination"/>
    <property type="evidence" value="ECO:0007669"/>
    <property type="project" value="TreeGrafter"/>
</dbReference>
<feature type="domain" description="Anaphase-promoting complex subunit 1 N-terminal" evidence="7">
    <location>
        <begin position="71"/>
        <end position="214"/>
    </location>
</feature>
<proteinExistence type="inferred from homology"/>
<reference evidence="10 11" key="1">
    <citation type="journal article" date="2015" name="Sci. Rep.">
        <title>Chromosome-level genome map provides insights into diverse defense mechanisms in the medicinal fungus Ganoderma sinense.</title>
        <authorList>
            <person name="Zhu Y."/>
            <person name="Xu J."/>
            <person name="Sun C."/>
            <person name="Zhou S."/>
            <person name="Xu H."/>
            <person name="Nelson D.R."/>
            <person name="Qian J."/>
            <person name="Song J."/>
            <person name="Luo H."/>
            <person name="Xiang L."/>
            <person name="Li Y."/>
            <person name="Xu Z."/>
            <person name="Ji A."/>
            <person name="Wang L."/>
            <person name="Lu S."/>
            <person name="Hayward A."/>
            <person name="Sun W."/>
            <person name="Li X."/>
            <person name="Schwartz D.C."/>
            <person name="Wang Y."/>
            <person name="Chen S."/>
        </authorList>
    </citation>
    <scope>NUCLEOTIDE SEQUENCE [LARGE SCALE GENOMIC DNA]</scope>
    <source>
        <strain evidence="10 11">ZZ0214-1</strain>
    </source>
</reference>
<evidence type="ECO:0000256" key="2">
    <source>
        <dbReference type="ARBA" id="ARBA00022618"/>
    </source>
</evidence>
<dbReference type="InterPro" id="IPR011989">
    <property type="entry name" value="ARM-like"/>
</dbReference>
<dbReference type="STRING" id="1077348.A0A2G8SKG6"/>
<evidence type="ECO:0000256" key="6">
    <source>
        <dbReference type="SAM" id="MobiDB-lite"/>
    </source>
</evidence>
<feature type="region of interest" description="Disordered" evidence="6">
    <location>
        <begin position="122"/>
        <end position="141"/>
    </location>
</feature>
<evidence type="ECO:0000256" key="5">
    <source>
        <dbReference type="ARBA" id="ARBA00023306"/>
    </source>
</evidence>
<evidence type="ECO:0000256" key="3">
    <source>
        <dbReference type="ARBA" id="ARBA00022737"/>
    </source>
</evidence>
<name>A0A2G8SKG6_9APHY</name>
<keyword evidence="2" id="KW-0132">Cell division</keyword>
<dbReference type="InterPro" id="IPR041221">
    <property type="entry name" value="APC1_C"/>
</dbReference>
<organism evidence="10 11">
    <name type="scientific">Ganoderma sinense ZZ0214-1</name>
    <dbReference type="NCBI Taxonomy" id="1077348"/>
    <lineage>
        <taxon>Eukaryota</taxon>
        <taxon>Fungi</taxon>
        <taxon>Dikarya</taxon>
        <taxon>Basidiomycota</taxon>
        <taxon>Agaricomycotina</taxon>
        <taxon>Agaricomycetes</taxon>
        <taxon>Polyporales</taxon>
        <taxon>Polyporaceae</taxon>
        <taxon>Ganoderma</taxon>
    </lineage>
</organism>
<feature type="domain" description="Anaphase-promoting complex subunit 1 C-terminal" evidence="8">
    <location>
        <begin position="1684"/>
        <end position="1853"/>
    </location>
</feature>
<evidence type="ECO:0000256" key="4">
    <source>
        <dbReference type="ARBA" id="ARBA00022776"/>
    </source>
</evidence>
<dbReference type="Pfam" id="PF18122">
    <property type="entry name" value="APC1_C"/>
    <property type="match status" value="1"/>
</dbReference>
<keyword evidence="4" id="KW-0498">Mitosis</keyword>
<dbReference type="Gene3D" id="1.25.10.10">
    <property type="entry name" value="Leucine-rich Repeat Variant"/>
    <property type="match status" value="2"/>
</dbReference>
<dbReference type="GO" id="GO:0060090">
    <property type="term" value="F:molecular adaptor activity"/>
    <property type="evidence" value="ECO:0007669"/>
    <property type="project" value="TreeGrafter"/>
</dbReference>
<dbReference type="PANTHER" id="PTHR12827:SF3">
    <property type="entry name" value="ANAPHASE-PROMOTING COMPLEX SUBUNIT 1"/>
    <property type="match status" value="1"/>
</dbReference>
<keyword evidence="3" id="KW-0677">Repeat</keyword>
<dbReference type="Pfam" id="PF21282">
    <property type="entry name" value="APC1_3rd"/>
    <property type="match status" value="1"/>
</dbReference>
<keyword evidence="5" id="KW-0131">Cell cycle</keyword>
<dbReference type="GO" id="GO:0007091">
    <property type="term" value="P:metaphase/anaphase transition of mitotic cell cycle"/>
    <property type="evidence" value="ECO:0007669"/>
    <property type="project" value="TreeGrafter"/>
</dbReference>
<comment type="caution">
    <text evidence="10">The sequence shown here is derived from an EMBL/GenBank/DDBJ whole genome shotgun (WGS) entry which is preliminary data.</text>
</comment>
<dbReference type="OrthoDB" id="26401at2759"/>
<sequence>MSHSPLSPIPLPLAFRLSSPPYFARNAPPQPSPSHPDSPLLRSIRTTLRAARSNQDDSLQSLYYSPGGDGAAGDQVLAWDSFTLTLTQGGVLHKKWSFHDPIQWACIGWLYQSSLVHSSTPSTPAYYREDQSENAPLDLDPSDRPTFGAFTRARLDNKREEDQQERLKAVFVFVRGHAKIYIENGSEYTLNLPFLVQRAWPVEPHGVFIQRVVEGWELDEIRESGEAGITTIFTLTSPFSEPAAVGLTSHIKGDVGGAPLQLQPDYYSEPVSFPPAERIIWVSQRAWNLTDKLIVTVNAELNRIAIWRYVYAPPPPSSSRSTARPAMHPHHAKRSSMSGNTSAHLRQSNAAADGLHLSPGRQDTKRPSAVPGLAPTLTTTTTMEELMGGVMGGTVSQSQWNLPFRLKLDPSGKLDVNAVRGNEPVNLDDVPDPAEEMRMQSQFWAEKLYEETLSEAAIVDHANMSVAAFDERWDGKNTRSLLGICSRATSTLLVFAIERLEDATLGVKPVKHVPALAITTIRGTRDFVPDLLLLKPDGTLCLLIHGTFELPLAVKMPAIRQGRFIKKPNGSHIVGLAHAVYSSVSLELSDGSTLRTSLDLIPRDHLVCDCLFMLSFVLPPDMFLTLHWMFLSKWAARDYAFIIGVEFDVLVTSLLLTLGLEPEESVESHLVDDAWGQLAATESFDKFQEDPILRKLKLPDRRRGATWRKPTGKPHSLVGAALHALHLVAEEKRVFLPSYEGLPRLTPLICRLALVVRPEWADYWKRFCPTAMQAWPNPQMTVPEYIDDRLPLWPVDMSSILYGRINNPEWSLPWRESSTLHTLYGHPAAFVFGLREPLVHLQALNKIYMALSDSKPNDVRRRAEAGLRAMEEAGITTAILQNLSLGVSAPLRETLRTAQLSPGGDWSVPIYQLIGRNDLAEGFSSKPAVSTTSGYRPVRDVLHSSAPRKTCRQLVEDVHRVVSKDPTKTTGVELDTNDFTRIRFGQDRRLEEIARMLCSSTVPHIRAIDRPELNEAEQLREQQHQVIRMAERTLALPLGRAIFTFGSIPTVTKESFAIPKFEFSVRVQPGNLLLSPEAGKIPQDCMNWGEFHNGVAAGLRISSQAQSVESSWIKFNKPSELTPEHAGFLYALGLTGHLREMLTWHTFGYLTPKHDMTSIGVLLGLAAANLGSSNRHVTKLIAVHTPALLPTPDVDLNVPLITQSAGLMGIGLLYLGTRHRRMAEVCLNQISRRDLYQPDISNEYREAYTLSAALACGMVLLGKGSSIPADLVIQNRLRLLIHGEPGLMDNGKPVRPTFDVNLTSPAATLALGLMYLRTNRQDVADMLTIPETLEAINQIQPSFLMLRAMSRGIIMWNTIQPTKIWLMSQLPDAVKAAMDARFRGKLVDDGFELAYYNILAGSCFAIALKYAGTAREEAYLLLIQYYDMFSQLAYTNSMAYDHRIKRSAIREGLNLISVSLTMVMAGTGEINCLRRLRYAYGMYNHPIRYGSHVANHMSIGLLFLGGGRYTLGTSDAAIACMIAAFYPRFAHVSSDNKSYLQAYRHLWVLAVEPRCLVARDIDSREIVYVPVKIKIKDGKEIGNVQLIAPTLVPEVEKLVSIRVDTPRYWPFYLDISNSPRHKECLLRSQTLFVKRRTAFLSYMEDPKGSRSLFVRSGSSTGDAATLDFPRATDIKAHPASDLHHFIASSSNDPLFLAFADRLCKDDGETPEERRFQSYCHAALLDSIVQDKPQTLQSHLSVFHLRAISSESAYFAVRLQDLRFAADFYSKIYDRRFSGRTESNPRPPLIRENTLLGTLHILDAELEAIRSTDVFQSFIAWYARGEGLTGEQMSPMEEAASRHLSWYLQRNSVPVSTVLVVLKNLARSFHDQCTSMPSPEGTTDARALDQGIKELLHATGTQMSTTLGSGWTMRSLDEGRDGVQGGRRSLPCCLGFCFRCSGLRVCQPAFSRHLYFINMQYYCIFTTP</sequence>
<comment type="similarity">
    <text evidence="1">Belongs to the APC1 family.</text>
</comment>
<evidence type="ECO:0000259" key="8">
    <source>
        <dbReference type="Pfam" id="PF18122"/>
    </source>
</evidence>
<dbReference type="EMBL" id="AYKW01000006">
    <property type="protein sequence ID" value="PIL34259.1"/>
    <property type="molecule type" value="Genomic_DNA"/>
</dbReference>
<dbReference type="GO" id="GO:0051301">
    <property type="term" value="P:cell division"/>
    <property type="evidence" value="ECO:0007669"/>
    <property type="project" value="UniProtKB-KW"/>
</dbReference>
<dbReference type="GO" id="GO:0031145">
    <property type="term" value="P:anaphase-promoting complex-dependent catabolic process"/>
    <property type="evidence" value="ECO:0007669"/>
    <property type="project" value="TreeGrafter"/>
</dbReference>
<evidence type="ECO:0000313" key="10">
    <source>
        <dbReference type="EMBL" id="PIL34259.1"/>
    </source>
</evidence>
<evidence type="ECO:0000259" key="9">
    <source>
        <dbReference type="Pfam" id="PF21282"/>
    </source>
</evidence>
<dbReference type="GO" id="GO:0005680">
    <property type="term" value="C:anaphase-promoting complex"/>
    <property type="evidence" value="ECO:0007669"/>
    <property type="project" value="InterPro"/>
</dbReference>
<dbReference type="Proteomes" id="UP000230002">
    <property type="component" value="Unassembled WGS sequence"/>
</dbReference>
<evidence type="ECO:0000256" key="1">
    <source>
        <dbReference type="ARBA" id="ARBA00010547"/>
    </source>
</evidence>
<keyword evidence="11" id="KW-1185">Reference proteome</keyword>
<accession>A0A2G8SKG6</accession>
<feature type="region of interest" description="Disordered" evidence="6">
    <location>
        <begin position="316"/>
        <end position="375"/>
    </location>
</feature>